<evidence type="ECO:0000313" key="10">
    <source>
        <dbReference type="Proteomes" id="UP000326060"/>
    </source>
</evidence>
<dbReference type="PROSITE" id="PS51459">
    <property type="entry name" value="FIDO"/>
    <property type="match status" value="1"/>
</dbReference>
<gene>
    <name evidence="9" type="ORF">EMB92_00700</name>
</gene>
<evidence type="ECO:0000256" key="6">
    <source>
        <dbReference type="ARBA" id="ARBA00047939"/>
    </source>
</evidence>
<proteinExistence type="predicted"/>
<dbReference type="PANTHER" id="PTHR39560">
    <property type="entry name" value="PROTEIN ADENYLYLTRANSFERASE FIC-RELATED"/>
    <property type="match status" value="1"/>
</dbReference>
<dbReference type="GO" id="GO:0070733">
    <property type="term" value="F:AMPylase activity"/>
    <property type="evidence" value="ECO:0007669"/>
    <property type="project" value="UniProtKB-EC"/>
</dbReference>
<sequence>MVSIVAFELQRLLWNSYFDPETGLLKNLVNARTQDELDQAEASAVTIMETVLESDPPENTGDLTQLQEIHRQLFSRIYPWAGSIRTVNLRKEADSTHAFADASRIEYEMRLESKTLHEQDNMLKGLEIDEFVERLTIHFAVVNRIHPFREGNGRTQRLFWTLIAREAGHPLDWRHIDGTWMIRASRKSMDDDLTDLRDLIARVVADGGDANDSVDSVLRIPALHLPPSA</sequence>
<accession>A0A5M9ZDV9</accession>
<dbReference type="GO" id="GO:0051302">
    <property type="term" value="P:regulation of cell division"/>
    <property type="evidence" value="ECO:0007669"/>
    <property type="project" value="TreeGrafter"/>
</dbReference>
<evidence type="ECO:0000259" key="8">
    <source>
        <dbReference type="PROSITE" id="PS51459"/>
    </source>
</evidence>
<name>A0A5M9ZDV9_9BIFI</name>
<dbReference type="GO" id="GO:0005524">
    <property type="term" value="F:ATP binding"/>
    <property type="evidence" value="ECO:0007669"/>
    <property type="project" value="UniProtKB-KW"/>
</dbReference>
<dbReference type="Proteomes" id="UP000326060">
    <property type="component" value="Unassembled WGS sequence"/>
</dbReference>
<dbReference type="EMBL" id="RZJP01000001">
    <property type="protein sequence ID" value="KAA8817153.1"/>
    <property type="molecule type" value="Genomic_DNA"/>
</dbReference>
<evidence type="ECO:0000256" key="7">
    <source>
        <dbReference type="ARBA" id="ARBA00048696"/>
    </source>
</evidence>
<evidence type="ECO:0000256" key="3">
    <source>
        <dbReference type="ARBA" id="ARBA00022741"/>
    </source>
</evidence>
<dbReference type="Gene3D" id="1.10.3290.10">
    <property type="entry name" value="Fido-like domain"/>
    <property type="match status" value="1"/>
</dbReference>
<dbReference type="AlphaFoldDB" id="A0A5M9ZDV9"/>
<dbReference type="InterPro" id="IPR003812">
    <property type="entry name" value="Fido"/>
</dbReference>
<keyword evidence="3" id="KW-0547">Nucleotide-binding</keyword>
<evidence type="ECO:0000256" key="4">
    <source>
        <dbReference type="ARBA" id="ARBA00022840"/>
    </source>
</evidence>
<feature type="domain" description="Fido" evidence="8">
    <location>
        <begin position="61"/>
        <end position="202"/>
    </location>
</feature>
<dbReference type="Pfam" id="PF02661">
    <property type="entry name" value="Fic"/>
    <property type="match status" value="1"/>
</dbReference>
<comment type="catalytic activity">
    <reaction evidence="6">
        <text>L-threonyl-[protein] + ATP = 3-O-(5'-adenylyl)-L-threonyl-[protein] + diphosphate</text>
        <dbReference type="Rhea" id="RHEA:54292"/>
        <dbReference type="Rhea" id="RHEA-COMP:11060"/>
        <dbReference type="Rhea" id="RHEA-COMP:13847"/>
        <dbReference type="ChEBI" id="CHEBI:30013"/>
        <dbReference type="ChEBI" id="CHEBI:30616"/>
        <dbReference type="ChEBI" id="CHEBI:33019"/>
        <dbReference type="ChEBI" id="CHEBI:138113"/>
        <dbReference type="EC" id="2.7.7.108"/>
    </reaction>
</comment>
<dbReference type="SUPFAM" id="SSF140931">
    <property type="entry name" value="Fic-like"/>
    <property type="match status" value="1"/>
</dbReference>
<reference evidence="9 10" key="1">
    <citation type="journal article" date="2019" name="Syst. Appl. Microbiol.">
        <title>Characterization of Bifidobacterium species in feaces of the Egyptian fruit bat: Description of B. vespertilionis sp. nov. and B. rousetti sp. nov.</title>
        <authorList>
            <person name="Modesto M."/>
            <person name="Satti M."/>
            <person name="Watanabe K."/>
            <person name="Puglisi E."/>
            <person name="Morelli L."/>
            <person name="Huang C.-H."/>
            <person name="Liou J.-S."/>
            <person name="Miyashita M."/>
            <person name="Tamura T."/>
            <person name="Saito S."/>
            <person name="Mori K."/>
            <person name="Huang L."/>
            <person name="Sciavilla P."/>
            <person name="Sandri C."/>
            <person name="Spiezio C."/>
            <person name="Vitali F."/>
            <person name="Cavalieri D."/>
            <person name="Perpetuini G."/>
            <person name="Tofalo R."/>
            <person name="Bonetti A."/>
            <person name="Arita M."/>
            <person name="Mattarelli P."/>
        </authorList>
    </citation>
    <scope>NUCLEOTIDE SEQUENCE [LARGE SCALE GENOMIC DNA]</scope>
    <source>
        <strain evidence="9 10">RST27</strain>
    </source>
</reference>
<protein>
    <recommendedName>
        <fullName evidence="5">protein adenylyltransferase</fullName>
        <ecNumber evidence="5">2.7.7.108</ecNumber>
    </recommendedName>
</protein>
<comment type="caution">
    <text evidence="9">The sequence shown here is derived from an EMBL/GenBank/DDBJ whole genome shotgun (WGS) entry which is preliminary data.</text>
</comment>
<keyword evidence="4" id="KW-0067">ATP-binding</keyword>
<dbReference type="EC" id="2.7.7.108" evidence="5"/>
<evidence type="ECO:0000256" key="2">
    <source>
        <dbReference type="ARBA" id="ARBA00022695"/>
    </source>
</evidence>
<dbReference type="InterPro" id="IPR036597">
    <property type="entry name" value="Fido-like_dom_sf"/>
</dbReference>
<keyword evidence="1" id="KW-0808">Transferase</keyword>
<evidence type="ECO:0000256" key="5">
    <source>
        <dbReference type="ARBA" id="ARBA00034531"/>
    </source>
</evidence>
<dbReference type="RefSeq" id="WP_150393442.1">
    <property type="nucleotide sequence ID" value="NZ_RZJP01000001.1"/>
</dbReference>
<keyword evidence="2" id="KW-0548">Nucleotidyltransferase</keyword>
<evidence type="ECO:0000256" key="1">
    <source>
        <dbReference type="ARBA" id="ARBA00022679"/>
    </source>
</evidence>
<dbReference type="PANTHER" id="PTHR39560:SF1">
    <property type="entry name" value="PROTEIN ADENYLYLTRANSFERASE FIC-RELATED"/>
    <property type="match status" value="1"/>
</dbReference>
<comment type="catalytic activity">
    <reaction evidence="7">
        <text>L-tyrosyl-[protein] + ATP = O-(5'-adenylyl)-L-tyrosyl-[protein] + diphosphate</text>
        <dbReference type="Rhea" id="RHEA:54288"/>
        <dbReference type="Rhea" id="RHEA-COMP:10136"/>
        <dbReference type="Rhea" id="RHEA-COMP:13846"/>
        <dbReference type="ChEBI" id="CHEBI:30616"/>
        <dbReference type="ChEBI" id="CHEBI:33019"/>
        <dbReference type="ChEBI" id="CHEBI:46858"/>
        <dbReference type="ChEBI" id="CHEBI:83624"/>
        <dbReference type="EC" id="2.7.7.108"/>
    </reaction>
</comment>
<evidence type="ECO:0000313" key="9">
    <source>
        <dbReference type="EMBL" id="KAA8817153.1"/>
    </source>
</evidence>
<organism evidence="9 10">
    <name type="scientific">Bifidobacterium callitrichos</name>
    <dbReference type="NCBI Taxonomy" id="762209"/>
    <lineage>
        <taxon>Bacteria</taxon>
        <taxon>Bacillati</taxon>
        <taxon>Actinomycetota</taxon>
        <taxon>Actinomycetes</taxon>
        <taxon>Bifidobacteriales</taxon>
        <taxon>Bifidobacteriaceae</taxon>
        <taxon>Bifidobacterium</taxon>
    </lineage>
</organism>